<evidence type="ECO:0000259" key="2">
    <source>
        <dbReference type="Pfam" id="PF00892"/>
    </source>
</evidence>
<dbReference type="AlphaFoldDB" id="A0A916J2E1"/>
<organism evidence="3 4">
    <name type="scientific">Georgfuchsia toluolica</name>
    <dbReference type="NCBI Taxonomy" id="424218"/>
    <lineage>
        <taxon>Bacteria</taxon>
        <taxon>Pseudomonadati</taxon>
        <taxon>Pseudomonadota</taxon>
        <taxon>Betaproteobacteria</taxon>
        <taxon>Nitrosomonadales</taxon>
        <taxon>Sterolibacteriaceae</taxon>
        <taxon>Georgfuchsia</taxon>
    </lineage>
</organism>
<dbReference type="PANTHER" id="PTHR22911">
    <property type="entry name" value="ACYL-MALONYL CONDENSING ENZYME-RELATED"/>
    <property type="match status" value="1"/>
</dbReference>
<dbReference type="InterPro" id="IPR037185">
    <property type="entry name" value="EmrE-like"/>
</dbReference>
<keyword evidence="1" id="KW-0472">Membrane</keyword>
<feature type="transmembrane region" description="Helical" evidence="1">
    <location>
        <begin position="150"/>
        <end position="169"/>
    </location>
</feature>
<dbReference type="InterPro" id="IPR000620">
    <property type="entry name" value="EamA_dom"/>
</dbReference>
<sequence>MSSNRTSTVTLSLFTAATIWGLIWYPYRIIDHAGINGVVASMVTYAFAFLLGLAVLRRKLRGARFSWWLPLIALAAGGCNLGYVLAVLGGDVMRVLLLFYLSPLWTVLLARLLLGERLNPLGMAVIGLSLCGAMVMLWHPAMGIPWPRCVAEWIGMGAGFMFALNNVLIRRTGELSIELKSMASFVGVIVSGALMLPWITLPSPTVMTAGLFFLMLLIGVVLLAVNLVIQYGLTQVKANRAIVILLFELVVAALASWLLAGEYMGIREWAGGALIILASLFSGHMEEDEPQSGNA</sequence>
<feature type="transmembrane region" description="Helical" evidence="1">
    <location>
        <begin position="181"/>
        <end position="200"/>
    </location>
</feature>
<keyword evidence="1" id="KW-1133">Transmembrane helix</keyword>
<dbReference type="GO" id="GO:0016020">
    <property type="term" value="C:membrane"/>
    <property type="evidence" value="ECO:0007669"/>
    <property type="project" value="InterPro"/>
</dbReference>
<gene>
    <name evidence="3" type="ORF">GTOL_11209</name>
</gene>
<feature type="transmembrane region" description="Helical" evidence="1">
    <location>
        <begin position="33"/>
        <end position="56"/>
    </location>
</feature>
<accession>A0A916J2E1</accession>
<dbReference type="Pfam" id="PF00892">
    <property type="entry name" value="EamA"/>
    <property type="match status" value="2"/>
</dbReference>
<feature type="transmembrane region" description="Helical" evidence="1">
    <location>
        <begin position="241"/>
        <end position="260"/>
    </location>
</feature>
<keyword evidence="1" id="KW-0812">Transmembrane</keyword>
<evidence type="ECO:0000256" key="1">
    <source>
        <dbReference type="SAM" id="Phobius"/>
    </source>
</evidence>
<comment type="caution">
    <text evidence="3">The sequence shown here is derived from an EMBL/GenBank/DDBJ whole genome shotgun (WGS) entry which is preliminary data.</text>
</comment>
<dbReference type="Proteomes" id="UP000742786">
    <property type="component" value="Unassembled WGS sequence"/>
</dbReference>
<keyword evidence="4" id="KW-1185">Reference proteome</keyword>
<feature type="transmembrane region" description="Helical" evidence="1">
    <location>
        <begin position="206"/>
        <end position="229"/>
    </location>
</feature>
<dbReference type="PANTHER" id="PTHR22911:SF137">
    <property type="entry name" value="SOLUTE CARRIER FAMILY 35 MEMBER G2-RELATED"/>
    <property type="match status" value="1"/>
</dbReference>
<reference evidence="3" key="1">
    <citation type="submission" date="2021-04" db="EMBL/GenBank/DDBJ databases">
        <authorList>
            <person name="Hornung B."/>
        </authorList>
    </citation>
    <scope>NUCLEOTIDE SEQUENCE</scope>
    <source>
        <strain evidence="3">G5G6</strain>
    </source>
</reference>
<feature type="transmembrane region" description="Helical" evidence="1">
    <location>
        <begin position="95"/>
        <end position="114"/>
    </location>
</feature>
<protein>
    <submittedName>
        <fullName evidence="3">Permease</fullName>
    </submittedName>
</protein>
<proteinExistence type="predicted"/>
<evidence type="ECO:0000313" key="3">
    <source>
        <dbReference type="EMBL" id="CAG4883327.1"/>
    </source>
</evidence>
<dbReference type="SUPFAM" id="SSF103481">
    <property type="entry name" value="Multidrug resistance efflux transporter EmrE"/>
    <property type="match status" value="2"/>
</dbReference>
<feature type="domain" description="EamA" evidence="2">
    <location>
        <begin position="154"/>
        <end position="281"/>
    </location>
</feature>
<feature type="transmembrane region" description="Helical" evidence="1">
    <location>
        <begin position="7"/>
        <end position="27"/>
    </location>
</feature>
<evidence type="ECO:0000313" key="4">
    <source>
        <dbReference type="Proteomes" id="UP000742786"/>
    </source>
</evidence>
<feature type="transmembrane region" description="Helical" evidence="1">
    <location>
        <begin position="68"/>
        <end position="89"/>
    </location>
</feature>
<dbReference type="EMBL" id="CAJQUM010000001">
    <property type="protein sequence ID" value="CAG4883327.1"/>
    <property type="molecule type" value="Genomic_DNA"/>
</dbReference>
<feature type="domain" description="EamA" evidence="2">
    <location>
        <begin position="11"/>
        <end position="137"/>
    </location>
</feature>
<name>A0A916J2E1_9PROT</name>
<dbReference type="RefSeq" id="WP_220635306.1">
    <property type="nucleotide sequence ID" value="NZ_CAJQUM010000001.1"/>
</dbReference>
<feature type="transmembrane region" description="Helical" evidence="1">
    <location>
        <begin position="121"/>
        <end position="138"/>
    </location>
</feature>